<dbReference type="AlphaFoldDB" id="A0A1A9ZQ49"/>
<proteinExistence type="predicted"/>
<keyword evidence="1" id="KW-0812">Transmembrane</keyword>
<organism evidence="2 3">
    <name type="scientific">Glossina pallidipes</name>
    <name type="common">Tsetse fly</name>
    <dbReference type="NCBI Taxonomy" id="7398"/>
    <lineage>
        <taxon>Eukaryota</taxon>
        <taxon>Metazoa</taxon>
        <taxon>Ecdysozoa</taxon>
        <taxon>Arthropoda</taxon>
        <taxon>Hexapoda</taxon>
        <taxon>Insecta</taxon>
        <taxon>Pterygota</taxon>
        <taxon>Neoptera</taxon>
        <taxon>Endopterygota</taxon>
        <taxon>Diptera</taxon>
        <taxon>Brachycera</taxon>
        <taxon>Muscomorpha</taxon>
        <taxon>Hippoboscoidea</taxon>
        <taxon>Glossinidae</taxon>
        <taxon>Glossina</taxon>
    </lineage>
</organism>
<reference evidence="3" key="1">
    <citation type="submission" date="2014-03" db="EMBL/GenBank/DDBJ databases">
        <authorList>
            <person name="Aksoy S."/>
            <person name="Warren W."/>
            <person name="Wilson R.K."/>
        </authorList>
    </citation>
    <scope>NUCLEOTIDE SEQUENCE [LARGE SCALE GENOMIC DNA]</scope>
    <source>
        <strain evidence="3">IAEA</strain>
    </source>
</reference>
<sequence>MADNVRQTPITVTPLRSNGNCSSSSSILCVFSKPVNNARLHVLVHLSKKCSIIAHTFSFTYLLNALDTSRNLASFYQIVILPTTLLYAISYIVKSSKIIGPRNFEANSLIHHMRKKLK</sequence>
<evidence type="ECO:0000256" key="1">
    <source>
        <dbReference type="SAM" id="Phobius"/>
    </source>
</evidence>
<name>A0A1A9ZQ49_GLOPL</name>
<reference evidence="2" key="2">
    <citation type="submission" date="2020-05" db="UniProtKB">
        <authorList>
            <consortium name="EnsemblMetazoa"/>
        </authorList>
    </citation>
    <scope>IDENTIFICATION</scope>
    <source>
        <strain evidence="2">IAEA</strain>
    </source>
</reference>
<feature type="transmembrane region" description="Helical" evidence="1">
    <location>
        <begin position="74"/>
        <end position="93"/>
    </location>
</feature>
<dbReference type="VEuPathDB" id="VectorBase:GPAI021551"/>
<keyword evidence="3" id="KW-1185">Reference proteome</keyword>
<dbReference type="EnsemblMetazoa" id="GPAI021551-RA">
    <property type="protein sequence ID" value="GPAI021551-PA"/>
    <property type="gene ID" value="GPAI021551"/>
</dbReference>
<protein>
    <submittedName>
        <fullName evidence="2">Uncharacterized protein</fullName>
    </submittedName>
</protein>
<evidence type="ECO:0000313" key="3">
    <source>
        <dbReference type="Proteomes" id="UP000092445"/>
    </source>
</evidence>
<keyword evidence="1" id="KW-1133">Transmembrane helix</keyword>
<accession>A0A1A9ZQ49</accession>
<keyword evidence="1" id="KW-0472">Membrane</keyword>
<dbReference type="Proteomes" id="UP000092445">
    <property type="component" value="Unassembled WGS sequence"/>
</dbReference>
<evidence type="ECO:0000313" key="2">
    <source>
        <dbReference type="EnsemblMetazoa" id="GPAI021551-PA"/>
    </source>
</evidence>